<keyword evidence="1" id="KW-1133">Transmembrane helix</keyword>
<feature type="domain" description="7 transmembrane helices usually fused to an inactive transglutaminase" evidence="2">
    <location>
        <begin position="21"/>
        <end position="226"/>
    </location>
</feature>
<feature type="transmembrane region" description="Helical" evidence="1">
    <location>
        <begin position="45"/>
        <end position="63"/>
    </location>
</feature>
<feature type="transmembrane region" description="Helical" evidence="1">
    <location>
        <begin position="75"/>
        <end position="97"/>
    </location>
</feature>
<feature type="transmembrane region" description="Helical" evidence="1">
    <location>
        <begin position="104"/>
        <end position="125"/>
    </location>
</feature>
<evidence type="ECO:0000313" key="3">
    <source>
        <dbReference type="EMBL" id="MCA9385709.1"/>
    </source>
</evidence>
<feature type="transmembrane region" description="Helical" evidence="1">
    <location>
        <begin position="137"/>
        <end position="157"/>
    </location>
</feature>
<dbReference type="EMBL" id="JAGQLH010000039">
    <property type="protein sequence ID" value="MCA9385709.1"/>
    <property type="molecule type" value="Genomic_DNA"/>
</dbReference>
<organism evidence="3 4">
    <name type="scientific">Candidatus Dojkabacteria bacterium</name>
    <dbReference type="NCBI Taxonomy" id="2099670"/>
    <lineage>
        <taxon>Bacteria</taxon>
        <taxon>Candidatus Dojkabacteria</taxon>
    </lineage>
</organism>
<protein>
    <recommendedName>
        <fullName evidence="2">7 transmembrane helices usually fused to an inactive transglutaminase domain-containing protein</fullName>
    </recommendedName>
</protein>
<comment type="caution">
    <text evidence="3">The sequence shown here is derived from an EMBL/GenBank/DDBJ whole genome shotgun (WGS) entry which is preliminary data.</text>
</comment>
<dbReference type="Proteomes" id="UP000754563">
    <property type="component" value="Unassembled WGS sequence"/>
</dbReference>
<evidence type="ECO:0000256" key="1">
    <source>
        <dbReference type="SAM" id="Phobius"/>
    </source>
</evidence>
<keyword evidence="1" id="KW-0472">Membrane</keyword>
<feature type="transmembrane region" description="Helical" evidence="1">
    <location>
        <begin position="169"/>
        <end position="188"/>
    </location>
</feature>
<accession>A0A955L8Q9</accession>
<sequence length="241" mass="27476">MFHPIVEYLLAGGIHKTTIIAILSIPLIHLIINIGRYIIGFKIQVGYSIIIMVYLFYFLGTLLDPYQTTSNIFVGLRYGFIFISAITLFSISIYQIFKKVVMHYYPKLSVVIGATTIITTSLIFIGRMLEDPILTSINPIIIICIAILSEQITILYIKNGSSIGSVFEYFWTIILAGIAYIFLALPIFEDIFLQYPWLILIVLLSNGLIGKYTGLRITEYSRFNDLLLEKEHDEHISDTEE</sequence>
<dbReference type="InterPro" id="IPR025840">
    <property type="entry name" value="7TM_transglut"/>
</dbReference>
<name>A0A955L8Q9_9BACT</name>
<proteinExistence type="predicted"/>
<reference evidence="3" key="1">
    <citation type="submission" date="2020-04" db="EMBL/GenBank/DDBJ databases">
        <authorList>
            <person name="Zhang T."/>
        </authorList>
    </citation>
    <scope>NUCLEOTIDE SEQUENCE</scope>
    <source>
        <strain evidence="3">HKST-UBA11</strain>
    </source>
</reference>
<feature type="transmembrane region" description="Helical" evidence="1">
    <location>
        <begin position="18"/>
        <end position="38"/>
    </location>
</feature>
<feature type="transmembrane region" description="Helical" evidence="1">
    <location>
        <begin position="194"/>
        <end position="213"/>
    </location>
</feature>
<dbReference type="Pfam" id="PF14402">
    <property type="entry name" value="7TM_transglut"/>
    <property type="match status" value="1"/>
</dbReference>
<reference evidence="3" key="2">
    <citation type="journal article" date="2021" name="Microbiome">
        <title>Successional dynamics and alternative stable states in a saline activated sludge microbial community over 9 years.</title>
        <authorList>
            <person name="Wang Y."/>
            <person name="Ye J."/>
            <person name="Ju F."/>
            <person name="Liu L."/>
            <person name="Boyd J.A."/>
            <person name="Deng Y."/>
            <person name="Parks D.H."/>
            <person name="Jiang X."/>
            <person name="Yin X."/>
            <person name="Woodcroft B.J."/>
            <person name="Tyson G.W."/>
            <person name="Hugenholtz P."/>
            <person name="Polz M.F."/>
            <person name="Zhang T."/>
        </authorList>
    </citation>
    <scope>NUCLEOTIDE SEQUENCE</scope>
    <source>
        <strain evidence="3">HKST-UBA11</strain>
    </source>
</reference>
<evidence type="ECO:0000259" key="2">
    <source>
        <dbReference type="Pfam" id="PF14402"/>
    </source>
</evidence>
<gene>
    <name evidence="3" type="ORF">KC717_03610</name>
</gene>
<evidence type="ECO:0000313" key="4">
    <source>
        <dbReference type="Proteomes" id="UP000754563"/>
    </source>
</evidence>
<dbReference type="AlphaFoldDB" id="A0A955L8Q9"/>
<keyword evidence="1" id="KW-0812">Transmembrane</keyword>